<evidence type="ECO:0000313" key="2">
    <source>
        <dbReference type="EMBL" id="VBB42166.1"/>
    </source>
</evidence>
<dbReference type="EMBL" id="UPXX01000013">
    <property type="protein sequence ID" value="VBB42166.1"/>
    <property type="molecule type" value="Genomic_DNA"/>
</dbReference>
<dbReference type="PANTHER" id="PTHR46018:SF2">
    <property type="entry name" value="ZINC PHOSPHODIESTERASE ELAC PROTEIN 1"/>
    <property type="match status" value="1"/>
</dbReference>
<gene>
    <name evidence="2" type="ORF">TRIP_B200306</name>
</gene>
<sequence>MMDIILLGTGTALPLSDRASPAIAVREAGHLFCLDLGPGTLRQMARAGLPLTALRGVFLTHFHPDHCADLVPLLFALRNPSFAAFRTRMVLAGPFGLVDMLSHLEAAYAGSALGSHEYVSVREIRPENDGVLAIGSLEISTACTRHSGQGISYRLRSSDGKILVYSGDTDYCDEIVHLAQDADILILECAFPDHSPVPGHLTPSSAARIAEQSGARHLVLTHFYPECLKTDIAGECRRAYSGELTLGSDLLLLRL</sequence>
<dbReference type="InterPro" id="IPR001279">
    <property type="entry name" value="Metallo-B-lactamas"/>
</dbReference>
<proteinExistence type="predicted"/>
<dbReference type="SMART" id="SM00849">
    <property type="entry name" value="Lactamase_B"/>
    <property type="match status" value="1"/>
</dbReference>
<dbReference type="AlphaFoldDB" id="A0A653A2A5"/>
<protein>
    <submittedName>
        <fullName evidence="2">Putative Beta-lactamase domain protein</fullName>
    </submittedName>
</protein>
<dbReference type="InterPro" id="IPR036866">
    <property type="entry name" value="RibonucZ/Hydroxyglut_hydro"/>
</dbReference>
<dbReference type="Pfam" id="PF12706">
    <property type="entry name" value="Lactamase_B_2"/>
    <property type="match status" value="1"/>
</dbReference>
<accession>A0A653A2A5</accession>
<evidence type="ECO:0000259" key="1">
    <source>
        <dbReference type="SMART" id="SM00849"/>
    </source>
</evidence>
<dbReference type="PANTHER" id="PTHR46018">
    <property type="entry name" value="ZINC PHOSPHODIESTERASE ELAC PROTEIN 1"/>
    <property type="match status" value="1"/>
</dbReference>
<name>A0A653A2A5_UNCDX</name>
<dbReference type="GO" id="GO:0042781">
    <property type="term" value="F:3'-tRNA processing endoribonuclease activity"/>
    <property type="evidence" value="ECO:0007669"/>
    <property type="project" value="TreeGrafter"/>
</dbReference>
<feature type="domain" description="Metallo-beta-lactamase" evidence="1">
    <location>
        <begin position="19"/>
        <end position="194"/>
    </location>
</feature>
<organism evidence="2">
    <name type="scientific">Uncultured Desulfatiglans sp</name>
    <dbReference type="NCBI Taxonomy" id="1748965"/>
    <lineage>
        <taxon>Bacteria</taxon>
        <taxon>Pseudomonadati</taxon>
        <taxon>Thermodesulfobacteriota</taxon>
        <taxon>Desulfobacteria</taxon>
        <taxon>Desulfatiglandales</taxon>
        <taxon>Desulfatiglandaceae</taxon>
        <taxon>Desulfatiglans</taxon>
        <taxon>environmental samples</taxon>
    </lineage>
</organism>
<dbReference type="SUPFAM" id="SSF56281">
    <property type="entry name" value="Metallo-hydrolase/oxidoreductase"/>
    <property type="match status" value="1"/>
</dbReference>
<dbReference type="Gene3D" id="3.60.15.10">
    <property type="entry name" value="Ribonuclease Z/Hydroxyacylglutathione hydrolase-like"/>
    <property type="match status" value="1"/>
</dbReference>
<reference evidence="2" key="1">
    <citation type="submission" date="2018-07" db="EMBL/GenBank/DDBJ databases">
        <authorList>
            <consortium name="Genoscope - CEA"/>
            <person name="William W."/>
        </authorList>
    </citation>
    <scope>NUCLEOTIDE SEQUENCE</scope>
    <source>
        <strain evidence="2">IK1</strain>
    </source>
</reference>